<keyword evidence="3" id="KW-1185">Reference proteome</keyword>
<name>A0ABV8RHH1_9SPHN</name>
<dbReference type="PROSITE" id="PS51186">
    <property type="entry name" value="GNAT"/>
    <property type="match status" value="1"/>
</dbReference>
<protein>
    <submittedName>
        <fullName evidence="2">GNAT family N-acetyltransferase</fullName>
        <ecNumber evidence="2">2.3.-.-</ecNumber>
    </submittedName>
</protein>
<dbReference type="InterPro" id="IPR000182">
    <property type="entry name" value="GNAT_dom"/>
</dbReference>
<dbReference type="GO" id="GO:0016746">
    <property type="term" value="F:acyltransferase activity"/>
    <property type="evidence" value="ECO:0007669"/>
    <property type="project" value="UniProtKB-KW"/>
</dbReference>
<sequence length="168" mass="17667">MVELLPLSACDPGAIENLLDAAFGTDRKSRTAYLLRDGTACMPALSFGLLSSTHLIGSIQCWPVLIEASDGDSAAMVLVGPVAVAPELQGLGHGQALMQAMVDAAMLEGNPPMVMIGDAEYYGRFGFSAAETAGWNLPGPFEQNRLLLRNEGDYILPLTGMIGPDIGD</sequence>
<dbReference type="EMBL" id="JBHSDH010000013">
    <property type="protein sequence ID" value="MFC4292310.1"/>
    <property type="molecule type" value="Genomic_DNA"/>
</dbReference>
<feature type="domain" description="N-acetyltransferase" evidence="1">
    <location>
        <begin position="2"/>
        <end position="159"/>
    </location>
</feature>
<keyword evidence="2" id="KW-0012">Acyltransferase</keyword>
<evidence type="ECO:0000259" key="1">
    <source>
        <dbReference type="PROSITE" id="PS51186"/>
    </source>
</evidence>
<keyword evidence="2" id="KW-0808">Transferase</keyword>
<accession>A0ABV8RHH1</accession>
<dbReference type="CDD" id="cd04301">
    <property type="entry name" value="NAT_SF"/>
    <property type="match status" value="1"/>
</dbReference>
<proteinExistence type="predicted"/>
<evidence type="ECO:0000313" key="2">
    <source>
        <dbReference type="EMBL" id="MFC4292310.1"/>
    </source>
</evidence>
<dbReference type="InterPro" id="IPR016181">
    <property type="entry name" value="Acyl_CoA_acyltransferase"/>
</dbReference>
<dbReference type="Pfam" id="PF00583">
    <property type="entry name" value="Acetyltransf_1"/>
    <property type="match status" value="1"/>
</dbReference>
<dbReference type="Proteomes" id="UP001595887">
    <property type="component" value="Unassembled WGS sequence"/>
</dbReference>
<organism evidence="2 3">
    <name type="scientific">Sphingorhabdus arenilitoris</name>
    <dbReference type="NCBI Taxonomy" id="1490041"/>
    <lineage>
        <taxon>Bacteria</taxon>
        <taxon>Pseudomonadati</taxon>
        <taxon>Pseudomonadota</taxon>
        <taxon>Alphaproteobacteria</taxon>
        <taxon>Sphingomonadales</taxon>
        <taxon>Sphingomonadaceae</taxon>
        <taxon>Sphingorhabdus</taxon>
    </lineage>
</organism>
<reference evidence="3" key="1">
    <citation type="journal article" date="2019" name="Int. J. Syst. Evol. Microbiol.">
        <title>The Global Catalogue of Microorganisms (GCM) 10K type strain sequencing project: providing services to taxonomists for standard genome sequencing and annotation.</title>
        <authorList>
            <consortium name="The Broad Institute Genomics Platform"/>
            <consortium name="The Broad Institute Genome Sequencing Center for Infectious Disease"/>
            <person name="Wu L."/>
            <person name="Ma J."/>
        </authorList>
    </citation>
    <scope>NUCLEOTIDE SEQUENCE [LARGE SCALE GENOMIC DNA]</scope>
    <source>
        <strain evidence="3">CECT 8531</strain>
    </source>
</reference>
<evidence type="ECO:0000313" key="3">
    <source>
        <dbReference type="Proteomes" id="UP001595887"/>
    </source>
</evidence>
<dbReference type="Gene3D" id="3.40.630.30">
    <property type="match status" value="1"/>
</dbReference>
<dbReference type="SUPFAM" id="SSF55729">
    <property type="entry name" value="Acyl-CoA N-acyltransferases (Nat)"/>
    <property type="match status" value="1"/>
</dbReference>
<dbReference type="RefSeq" id="WP_381422893.1">
    <property type="nucleotide sequence ID" value="NZ_JBHSDH010000013.1"/>
</dbReference>
<comment type="caution">
    <text evidence="2">The sequence shown here is derived from an EMBL/GenBank/DDBJ whole genome shotgun (WGS) entry which is preliminary data.</text>
</comment>
<gene>
    <name evidence="2" type="ORF">ACFOWX_07770</name>
</gene>
<dbReference type="EC" id="2.3.-.-" evidence="2"/>